<feature type="transmembrane region" description="Helical" evidence="6">
    <location>
        <begin position="269"/>
        <end position="289"/>
    </location>
</feature>
<evidence type="ECO:0000256" key="1">
    <source>
        <dbReference type="ARBA" id="ARBA00004141"/>
    </source>
</evidence>
<reference evidence="8 9" key="1">
    <citation type="submission" date="2018-04" db="EMBL/GenBank/DDBJ databases">
        <title>Genomic Encyclopedia of Type Strains, Phase III (KMG-III): the genomes of soil and plant-associated and newly described type strains.</title>
        <authorList>
            <person name="Whitman W."/>
        </authorList>
    </citation>
    <scope>NUCLEOTIDE SEQUENCE [LARGE SCALE GENOMIC DNA]</scope>
    <source>
        <strain evidence="8 9">NW12</strain>
    </source>
</reference>
<dbReference type="PANTHER" id="PTHR42718:SF9">
    <property type="entry name" value="MAJOR FACILITATOR SUPERFAMILY MULTIDRUG TRANSPORTER MFSC"/>
    <property type="match status" value="1"/>
</dbReference>
<evidence type="ECO:0000259" key="7">
    <source>
        <dbReference type="PROSITE" id="PS50850"/>
    </source>
</evidence>
<dbReference type="InterPro" id="IPR020846">
    <property type="entry name" value="MFS_dom"/>
</dbReference>
<keyword evidence="5 6" id="KW-0472">Membrane</keyword>
<dbReference type="PROSITE" id="PS50850">
    <property type="entry name" value="MFS"/>
    <property type="match status" value="1"/>
</dbReference>
<feature type="transmembrane region" description="Helical" evidence="6">
    <location>
        <begin position="174"/>
        <end position="193"/>
    </location>
</feature>
<gene>
    <name evidence="8" type="ORF">C8J24_2397</name>
</gene>
<feature type="transmembrane region" description="Helical" evidence="6">
    <location>
        <begin position="144"/>
        <end position="168"/>
    </location>
</feature>
<evidence type="ECO:0000313" key="9">
    <source>
        <dbReference type="Proteomes" id="UP000240996"/>
    </source>
</evidence>
<feature type="transmembrane region" description="Helical" evidence="6">
    <location>
        <begin position="360"/>
        <end position="386"/>
    </location>
</feature>
<dbReference type="InterPro" id="IPR011701">
    <property type="entry name" value="MFS"/>
</dbReference>
<comment type="caution">
    <text evidence="8">The sequence shown here is derived from an EMBL/GenBank/DDBJ whole genome shotgun (WGS) entry which is preliminary data.</text>
</comment>
<feature type="transmembrane region" description="Helical" evidence="6">
    <location>
        <begin position="406"/>
        <end position="426"/>
    </location>
</feature>
<evidence type="ECO:0000313" key="8">
    <source>
        <dbReference type="EMBL" id="PTM46157.1"/>
    </source>
</evidence>
<dbReference type="EMBL" id="PZZN01000002">
    <property type="protein sequence ID" value="PTM46157.1"/>
    <property type="molecule type" value="Genomic_DNA"/>
</dbReference>
<feature type="transmembrane region" description="Helical" evidence="6">
    <location>
        <begin position="86"/>
        <end position="105"/>
    </location>
</feature>
<evidence type="ECO:0000256" key="2">
    <source>
        <dbReference type="ARBA" id="ARBA00022448"/>
    </source>
</evidence>
<feature type="transmembrane region" description="Helical" evidence="6">
    <location>
        <begin position="18"/>
        <end position="42"/>
    </location>
</feature>
<keyword evidence="3 6" id="KW-0812">Transmembrane</keyword>
<dbReference type="CDD" id="cd17321">
    <property type="entry name" value="MFS_MMR_MDR_like"/>
    <property type="match status" value="1"/>
</dbReference>
<dbReference type="Gene3D" id="1.20.1250.20">
    <property type="entry name" value="MFS general substrate transporter like domains"/>
    <property type="match status" value="1"/>
</dbReference>
<dbReference type="AlphaFoldDB" id="A0A2T4YRL1"/>
<feature type="transmembrane region" description="Helical" evidence="6">
    <location>
        <begin position="54"/>
        <end position="74"/>
    </location>
</feature>
<feature type="transmembrane region" description="Helical" evidence="6">
    <location>
        <begin position="301"/>
        <end position="321"/>
    </location>
</feature>
<comment type="subcellular location">
    <subcellularLocation>
        <location evidence="1">Membrane</location>
        <topology evidence="1">Multi-pass membrane protein</topology>
    </subcellularLocation>
</comment>
<keyword evidence="9" id="KW-1185">Reference proteome</keyword>
<sequence>MQSDQTTALDGLPKPRRFLAIAAISAGTALTIIDGGVANVALPTIARDLGVDSSAVVTVVTVYQLILAMALLPFSGLGDRIGLKRMYQYGQLVFTVATLLCFFAKSLPFLLVVRAAQALGAAAALSVSSALIRSIYPSQQLGRGLGINSVVVSSSAALAPTLGGLVLAVAPWPWVFASAVPFAILSLFLGRALPDPSPRSEPFDVLGAVMCAAMIGLVIGGSETAVHGDSPVVSAAIVLTGVAIGWIFVRRERGETKPILPIDLLARPVLALSAIGAFTAFIAQMTLLLSTPFRLTQAYGFSAAEVGAAIAPWPLANMVVAPLSGWLSDRYPAGLLGGIGMAVSIAALLLLAFMPADPSYFAIAWRMALCGSGFGMFMAPNARLIIGSAPRERAAAAGGLISTVRLVGQTTGATVVAALLAIGVGAGTTPPLVAAGMALVAGLCGVSRLRPSIRNPPIDETRDVQPAAQAR</sequence>
<dbReference type="PRINTS" id="PR01036">
    <property type="entry name" value="TCRTETB"/>
</dbReference>
<accession>A0A2T4YRL1</accession>
<dbReference type="RefSeq" id="WP_107932488.1">
    <property type="nucleotide sequence ID" value="NZ_PZZN01000002.1"/>
</dbReference>
<dbReference type="Pfam" id="PF07690">
    <property type="entry name" value="MFS_1"/>
    <property type="match status" value="1"/>
</dbReference>
<dbReference type="Gene3D" id="1.20.1720.10">
    <property type="entry name" value="Multidrug resistance protein D"/>
    <property type="match status" value="1"/>
</dbReference>
<dbReference type="InterPro" id="IPR036259">
    <property type="entry name" value="MFS_trans_sf"/>
</dbReference>
<proteinExistence type="predicted"/>
<evidence type="ECO:0000256" key="4">
    <source>
        <dbReference type="ARBA" id="ARBA00022989"/>
    </source>
</evidence>
<keyword evidence="2" id="KW-0813">Transport</keyword>
<organism evidence="8 9">
    <name type="scientific">Sphingomonas aerolata</name>
    <dbReference type="NCBI Taxonomy" id="185951"/>
    <lineage>
        <taxon>Bacteria</taxon>
        <taxon>Pseudomonadati</taxon>
        <taxon>Pseudomonadota</taxon>
        <taxon>Alphaproteobacteria</taxon>
        <taxon>Sphingomonadales</taxon>
        <taxon>Sphingomonadaceae</taxon>
        <taxon>Sphingomonas</taxon>
    </lineage>
</organism>
<dbReference type="GO" id="GO:0022857">
    <property type="term" value="F:transmembrane transporter activity"/>
    <property type="evidence" value="ECO:0007669"/>
    <property type="project" value="InterPro"/>
</dbReference>
<keyword evidence="4 6" id="KW-1133">Transmembrane helix</keyword>
<protein>
    <submittedName>
        <fullName evidence="8">DHA2 family multidrug resistance protein-like MFS transporter</fullName>
    </submittedName>
</protein>
<evidence type="ECO:0000256" key="5">
    <source>
        <dbReference type="ARBA" id="ARBA00023136"/>
    </source>
</evidence>
<feature type="domain" description="Major facilitator superfamily (MFS) profile" evidence="7">
    <location>
        <begin position="20"/>
        <end position="454"/>
    </location>
</feature>
<dbReference type="PANTHER" id="PTHR42718">
    <property type="entry name" value="MAJOR FACILITATOR SUPERFAMILY MULTIDRUG TRANSPORTER MFSC"/>
    <property type="match status" value="1"/>
</dbReference>
<feature type="transmembrane region" description="Helical" evidence="6">
    <location>
        <begin position="232"/>
        <end position="249"/>
    </location>
</feature>
<name>A0A2T4YRL1_9SPHN</name>
<dbReference type="GO" id="GO:0016020">
    <property type="term" value="C:membrane"/>
    <property type="evidence" value="ECO:0007669"/>
    <property type="project" value="UniProtKB-SubCell"/>
</dbReference>
<evidence type="ECO:0000256" key="3">
    <source>
        <dbReference type="ARBA" id="ARBA00022692"/>
    </source>
</evidence>
<feature type="transmembrane region" description="Helical" evidence="6">
    <location>
        <begin position="432"/>
        <end position="449"/>
    </location>
</feature>
<dbReference type="SUPFAM" id="SSF103473">
    <property type="entry name" value="MFS general substrate transporter"/>
    <property type="match status" value="1"/>
</dbReference>
<evidence type="ECO:0000256" key="6">
    <source>
        <dbReference type="SAM" id="Phobius"/>
    </source>
</evidence>
<feature type="transmembrane region" description="Helical" evidence="6">
    <location>
        <begin position="205"/>
        <end position="226"/>
    </location>
</feature>
<dbReference type="Proteomes" id="UP000240996">
    <property type="component" value="Unassembled WGS sequence"/>
</dbReference>
<feature type="transmembrane region" description="Helical" evidence="6">
    <location>
        <begin position="333"/>
        <end position="354"/>
    </location>
</feature>